<evidence type="ECO:0000256" key="1">
    <source>
        <dbReference type="ARBA" id="ARBA00001933"/>
    </source>
</evidence>
<comment type="cofactor">
    <cofactor evidence="1">
        <name>pyridoxal 5'-phosphate</name>
        <dbReference type="ChEBI" id="CHEBI:597326"/>
    </cofactor>
</comment>
<dbReference type="InterPro" id="IPR015424">
    <property type="entry name" value="PyrdxlP-dep_Trfase"/>
</dbReference>
<keyword evidence="6" id="KW-0032">Aminotransferase</keyword>
<evidence type="ECO:0000256" key="3">
    <source>
        <dbReference type="ARBA" id="ARBA00022898"/>
    </source>
</evidence>
<comment type="catalytic activity">
    <reaction evidence="4">
        <text>(sulfur carrier)-H + L-cysteine = (sulfur carrier)-SH + L-alanine</text>
        <dbReference type="Rhea" id="RHEA:43892"/>
        <dbReference type="Rhea" id="RHEA-COMP:14737"/>
        <dbReference type="Rhea" id="RHEA-COMP:14739"/>
        <dbReference type="ChEBI" id="CHEBI:29917"/>
        <dbReference type="ChEBI" id="CHEBI:35235"/>
        <dbReference type="ChEBI" id="CHEBI:57972"/>
        <dbReference type="ChEBI" id="CHEBI:64428"/>
        <dbReference type="EC" id="2.8.1.7"/>
    </reaction>
</comment>
<keyword evidence="6" id="KW-0808">Transferase</keyword>
<dbReference type="GO" id="GO:0008483">
    <property type="term" value="F:transaminase activity"/>
    <property type="evidence" value="ECO:0007669"/>
    <property type="project" value="UniProtKB-KW"/>
</dbReference>
<reference evidence="6 7" key="1">
    <citation type="journal article" date="2019" name="Syst. Appl. Microbiol.">
        <title>Microvirga tunisiensis sp. nov., a root nodule symbiotic bacterium isolated from Lupinus micranthus and L. luteus grown in Northern Tunisia.</title>
        <authorList>
            <person name="Msaddak A."/>
            <person name="Rejili M."/>
            <person name="Duran D."/>
            <person name="Mars M."/>
            <person name="Palacios J.M."/>
            <person name="Ruiz-Argueso T."/>
            <person name="Rey L."/>
            <person name="Imperial J."/>
        </authorList>
    </citation>
    <scope>NUCLEOTIDE SEQUENCE [LARGE SCALE GENOMIC DNA]</scope>
    <source>
        <strain evidence="6 7">Lmie10</strain>
    </source>
</reference>
<dbReference type="PANTHER" id="PTHR11601:SF34">
    <property type="entry name" value="CYSTEINE DESULFURASE"/>
    <property type="match status" value="1"/>
</dbReference>
<gene>
    <name evidence="6" type="ORF">FS320_31165</name>
</gene>
<dbReference type="Pfam" id="PF00266">
    <property type="entry name" value="Aminotran_5"/>
    <property type="match status" value="1"/>
</dbReference>
<comment type="similarity">
    <text evidence="2">Belongs to the class-V pyridoxal-phosphate-dependent aminotransferase family. NifS/IscS subfamily.</text>
</comment>
<keyword evidence="7" id="KW-1185">Reference proteome</keyword>
<dbReference type="AlphaFoldDB" id="A0A5N7MR52"/>
<dbReference type="Gene3D" id="3.40.640.10">
    <property type="entry name" value="Type I PLP-dependent aspartate aminotransferase-like (Major domain)"/>
    <property type="match status" value="1"/>
</dbReference>
<dbReference type="PANTHER" id="PTHR11601">
    <property type="entry name" value="CYSTEINE DESULFURYLASE FAMILY MEMBER"/>
    <property type="match status" value="1"/>
</dbReference>
<dbReference type="GO" id="GO:0031071">
    <property type="term" value="F:cysteine desulfurase activity"/>
    <property type="evidence" value="ECO:0007669"/>
    <property type="project" value="UniProtKB-EC"/>
</dbReference>
<evidence type="ECO:0000313" key="6">
    <source>
        <dbReference type="EMBL" id="MPR29433.1"/>
    </source>
</evidence>
<proteinExistence type="inferred from homology"/>
<organism evidence="6 7">
    <name type="scientific">Microvirga tunisiensis</name>
    <dbReference type="NCBI Taxonomy" id="2108360"/>
    <lineage>
        <taxon>Bacteria</taxon>
        <taxon>Pseudomonadati</taxon>
        <taxon>Pseudomonadota</taxon>
        <taxon>Alphaproteobacteria</taxon>
        <taxon>Hyphomicrobiales</taxon>
        <taxon>Methylobacteriaceae</taxon>
        <taxon>Microvirga</taxon>
    </lineage>
</organism>
<dbReference type="EMBL" id="VOSK01000230">
    <property type="protein sequence ID" value="MPR29433.1"/>
    <property type="molecule type" value="Genomic_DNA"/>
</dbReference>
<accession>A0A5N7MR52</accession>
<evidence type="ECO:0000256" key="4">
    <source>
        <dbReference type="ARBA" id="ARBA00050776"/>
    </source>
</evidence>
<dbReference type="Proteomes" id="UP000403266">
    <property type="component" value="Unassembled WGS sequence"/>
</dbReference>
<keyword evidence="3" id="KW-0663">Pyridoxal phosphate</keyword>
<feature type="domain" description="Aminotransferase class V" evidence="5">
    <location>
        <begin position="23"/>
        <end position="79"/>
    </location>
</feature>
<name>A0A5N7MR52_9HYPH</name>
<dbReference type="InterPro" id="IPR015421">
    <property type="entry name" value="PyrdxlP-dep_Trfase_major"/>
</dbReference>
<protein>
    <submittedName>
        <fullName evidence="6">Aminotransferase class V-fold PLP-dependent enzyme</fullName>
    </submittedName>
</protein>
<evidence type="ECO:0000256" key="2">
    <source>
        <dbReference type="ARBA" id="ARBA00006490"/>
    </source>
</evidence>
<dbReference type="SUPFAM" id="SSF53383">
    <property type="entry name" value="PLP-dependent transferases"/>
    <property type="match status" value="1"/>
</dbReference>
<comment type="caution">
    <text evidence="6">The sequence shown here is derived from an EMBL/GenBank/DDBJ whole genome shotgun (WGS) entry which is preliminary data.</text>
</comment>
<evidence type="ECO:0000313" key="7">
    <source>
        <dbReference type="Proteomes" id="UP000403266"/>
    </source>
</evidence>
<sequence>MAADFVTGSGSSGFVFANPNARSIGNPSSMHGFGASIGAAVKEARRQVKALIGAECDHEIAFTSGGTESSNAAILSALDGVAGVGRSRPSSSVLEDRIGSMISALRRQVTIGAQAGNARVDELIGNCQ</sequence>
<dbReference type="InterPro" id="IPR000192">
    <property type="entry name" value="Aminotrans_V_dom"/>
</dbReference>
<evidence type="ECO:0000259" key="5">
    <source>
        <dbReference type="Pfam" id="PF00266"/>
    </source>
</evidence>
<dbReference type="OrthoDB" id="9808002at2"/>